<accession>A0A4Y3QRY4</accession>
<dbReference type="PANTHER" id="PTHR10491">
    <property type="entry name" value="DTDP-4-DEHYDRORHAMNOSE REDUCTASE"/>
    <property type="match status" value="1"/>
</dbReference>
<dbReference type="Pfam" id="PF04321">
    <property type="entry name" value="RmlD_sub_bind"/>
    <property type="match status" value="1"/>
</dbReference>
<proteinExistence type="inferred from homology"/>
<dbReference type="GO" id="GO:0008831">
    <property type="term" value="F:dTDP-4-dehydrorhamnose reductase activity"/>
    <property type="evidence" value="ECO:0007669"/>
    <property type="project" value="UniProtKB-EC"/>
</dbReference>
<dbReference type="SUPFAM" id="SSF51735">
    <property type="entry name" value="NAD(P)-binding Rossmann-fold domains"/>
    <property type="match status" value="1"/>
</dbReference>
<feature type="domain" description="RmlD-like substrate binding" evidence="4">
    <location>
        <begin position="107"/>
        <end position="369"/>
    </location>
</feature>
<dbReference type="AlphaFoldDB" id="A0A4Y3QRY4"/>
<organism evidence="5 6">
    <name type="scientific">Streptomyces cacaoi</name>
    <dbReference type="NCBI Taxonomy" id="1898"/>
    <lineage>
        <taxon>Bacteria</taxon>
        <taxon>Bacillati</taxon>
        <taxon>Actinomycetota</taxon>
        <taxon>Actinomycetes</taxon>
        <taxon>Kitasatosporales</taxon>
        <taxon>Streptomycetaceae</taxon>
        <taxon>Streptomyces</taxon>
    </lineage>
</organism>
<dbReference type="NCBIfam" id="TIGR01214">
    <property type="entry name" value="rmlD"/>
    <property type="match status" value="1"/>
</dbReference>
<dbReference type="CDD" id="cd05254">
    <property type="entry name" value="dTDP_HR_like_SDR_e"/>
    <property type="match status" value="1"/>
</dbReference>
<evidence type="ECO:0000313" key="6">
    <source>
        <dbReference type="Proteomes" id="UP000319210"/>
    </source>
</evidence>
<feature type="compositionally biased region" description="Basic and acidic residues" evidence="3">
    <location>
        <begin position="80"/>
        <end position="93"/>
    </location>
</feature>
<evidence type="ECO:0000256" key="3">
    <source>
        <dbReference type="SAM" id="MobiDB-lite"/>
    </source>
</evidence>
<dbReference type="Gene3D" id="3.40.50.720">
    <property type="entry name" value="NAD(P)-binding Rossmann-like Domain"/>
    <property type="match status" value="1"/>
</dbReference>
<dbReference type="InterPro" id="IPR036291">
    <property type="entry name" value="NAD(P)-bd_dom_sf"/>
</dbReference>
<keyword evidence="2" id="KW-0560">Oxidoreductase</keyword>
<dbReference type="Gene3D" id="3.90.25.10">
    <property type="entry name" value="UDP-galactose 4-epimerase, domain 1"/>
    <property type="match status" value="1"/>
</dbReference>
<evidence type="ECO:0000313" key="5">
    <source>
        <dbReference type="EMBL" id="GEB47961.1"/>
    </source>
</evidence>
<comment type="pathway">
    <text evidence="2">Carbohydrate biosynthesis; dTDP-L-rhamnose biosynthesis.</text>
</comment>
<dbReference type="InterPro" id="IPR029903">
    <property type="entry name" value="RmlD-like-bd"/>
</dbReference>
<dbReference type="Proteomes" id="UP000319210">
    <property type="component" value="Unassembled WGS sequence"/>
</dbReference>
<feature type="region of interest" description="Disordered" evidence="3">
    <location>
        <begin position="1"/>
        <end position="100"/>
    </location>
</feature>
<dbReference type="InterPro" id="IPR005913">
    <property type="entry name" value="dTDP_dehydrorham_reduct"/>
</dbReference>
<comment type="function">
    <text evidence="2">Catalyzes the reduction of dTDP-6-deoxy-L-lyxo-4-hexulose to yield dTDP-L-rhamnose.</text>
</comment>
<keyword evidence="6" id="KW-1185">Reference proteome</keyword>
<dbReference type="GO" id="GO:0019305">
    <property type="term" value="P:dTDP-rhamnose biosynthetic process"/>
    <property type="evidence" value="ECO:0007669"/>
    <property type="project" value="UniProtKB-UniPathway"/>
</dbReference>
<gene>
    <name evidence="5" type="ORF">SCA03_05120</name>
</gene>
<dbReference type="UniPathway" id="UPA00124"/>
<dbReference type="EMBL" id="BJMM01000002">
    <property type="protein sequence ID" value="GEB47961.1"/>
    <property type="molecule type" value="Genomic_DNA"/>
</dbReference>
<comment type="caution">
    <text evidence="5">The sequence shown here is derived from an EMBL/GenBank/DDBJ whole genome shotgun (WGS) entry which is preliminary data.</text>
</comment>
<keyword evidence="2" id="KW-0521">NADP</keyword>
<sequence>MSRARGTGRTDATGRDEEPGRTEDAGRTRPGRTDGTSGGEDTGRPDGTGRNESTGRTGPGRTGSAGGRGDTGLDGPGRTETGRGGEGVGREDGGTGAGGVRGRVRWVVVGAGGLLGREMTGFLGERGDDVVALPRRALDITDAGACAAVIRRGDVVVNAAAWTAADDAELDEDRAFTANAYGPAVLARTCAAAGARLVHVSTDYVFHEAPGGPHDAAPTPYAEDDLPRPRSAYGRTKAAGEWAVQALCPDHLIVRTAWLYGRYGACFPLSIARRLREHGEVRVVDDQFGQPTWTRDVARLVVELVLAAAPSGTYHATAAGWTSWHAFARAVAAADGADPALVRPATTAGIGRRAPRPAFSALGHDAVHRVAAAGADVAPIGPWQERWSYASALVLGALGPGPERADAAH</sequence>
<evidence type="ECO:0000259" key="4">
    <source>
        <dbReference type="Pfam" id="PF04321"/>
    </source>
</evidence>
<comment type="similarity">
    <text evidence="1 2">Belongs to the dTDP-4-dehydrorhamnose reductase family.</text>
</comment>
<reference evidence="5 6" key="1">
    <citation type="submission" date="2019-06" db="EMBL/GenBank/DDBJ databases">
        <title>Whole genome shotgun sequence of Streptomyces cacaoi subsp. cacaoi NBRC 12748.</title>
        <authorList>
            <person name="Hosoyama A."/>
            <person name="Uohara A."/>
            <person name="Ohji S."/>
            <person name="Ichikawa N."/>
        </authorList>
    </citation>
    <scope>NUCLEOTIDE SEQUENCE [LARGE SCALE GENOMIC DNA]</scope>
    <source>
        <strain evidence="5 6">NBRC 12748</strain>
    </source>
</reference>
<protein>
    <recommendedName>
        <fullName evidence="2">dTDP-4-dehydrorhamnose reductase</fullName>
        <ecNumber evidence="2">1.1.1.133</ecNumber>
    </recommendedName>
</protein>
<dbReference type="EC" id="1.1.1.133" evidence="2"/>
<evidence type="ECO:0000256" key="2">
    <source>
        <dbReference type="RuleBase" id="RU364082"/>
    </source>
</evidence>
<feature type="compositionally biased region" description="Gly residues" evidence="3">
    <location>
        <begin position="57"/>
        <end position="75"/>
    </location>
</feature>
<name>A0A4Y3QRY4_STRCI</name>
<dbReference type="PANTHER" id="PTHR10491:SF4">
    <property type="entry name" value="METHIONINE ADENOSYLTRANSFERASE 2 SUBUNIT BETA"/>
    <property type="match status" value="1"/>
</dbReference>
<evidence type="ECO:0000256" key="1">
    <source>
        <dbReference type="ARBA" id="ARBA00010944"/>
    </source>
</evidence>
<dbReference type="GO" id="GO:0005829">
    <property type="term" value="C:cytosol"/>
    <property type="evidence" value="ECO:0007669"/>
    <property type="project" value="TreeGrafter"/>
</dbReference>
<feature type="compositionally biased region" description="Basic and acidic residues" evidence="3">
    <location>
        <begin position="12"/>
        <end position="27"/>
    </location>
</feature>